<feature type="domain" description="DUF577" evidence="1">
    <location>
        <begin position="110"/>
        <end position="274"/>
    </location>
</feature>
<dbReference type="PANTHER" id="PTHR31861:SF22">
    <property type="entry name" value="DUF577 DOMAIN-CONTAINING PROTEIN"/>
    <property type="match status" value="1"/>
</dbReference>
<proteinExistence type="predicted"/>
<sequence length="597" mass="68170">MEESWDAAMAESWNLMSKAKDFLMTKTSNEEVAKAISPLFMHQETREHQAALALYECCVANFAGFLTLKLLKAYRNSPDGIFRFRTIHLLSEAIAQSRNRNFRFPLSVLRLAKPLLISCLKMQETKQSDIKILHRVVSFVAYNVALLDDGGWDELNDFILSLASTQTLNAFSVFVDLPAVYGKLISTEAMQSVLDKAKVVLLNPEKGKAGDWILALETHLKIGVQRSGFTTKVRDNVVRSARKVVAMGMEEFLERALEDLTKFLARDASLCRYSKEQLNFVEELAFQIAACYQSEDDSQEVASDMRRVVKKPNKYSDEQGTGFERDWCDYLTNLSSLEILRVFATADLGETSRELAIRQLNHLLSNHTTKKVEIEITTMRQLQPLLISCLQEEGLSDSMFKVLGEVVFHVANEMLSYQEDKWFHLWEYIGSQCKTKFQRAVYVFQCLTMKLGDGDFFIPVIVEKLLPEIVTRLNPPGELLVDNSCWVMAFVGAFCVANHLVEVSSHADSVEEITLKMVDSVRELVERGMEVGIVMRAFRDVESIFKKQSKWYSTSNYKFVKALLLRLCEINDMKMESRMVLWRINSTVDMRISLPEA</sequence>
<organism evidence="2 3">
    <name type="scientific">Thlaspi arvense</name>
    <name type="common">Field penny-cress</name>
    <dbReference type="NCBI Taxonomy" id="13288"/>
    <lineage>
        <taxon>Eukaryota</taxon>
        <taxon>Viridiplantae</taxon>
        <taxon>Streptophyta</taxon>
        <taxon>Embryophyta</taxon>
        <taxon>Tracheophyta</taxon>
        <taxon>Spermatophyta</taxon>
        <taxon>Magnoliopsida</taxon>
        <taxon>eudicotyledons</taxon>
        <taxon>Gunneridae</taxon>
        <taxon>Pentapetalae</taxon>
        <taxon>rosids</taxon>
        <taxon>malvids</taxon>
        <taxon>Brassicales</taxon>
        <taxon>Brassicaceae</taxon>
        <taxon>Thlaspideae</taxon>
        <taxon>Thlaspi</taxon>
    </lineage>
</organism>
<dbReference type="SUPFAM" id="SSF48371">
    <property type="entry name" value="ARM repeat"/>
    <property type="match status" value="1"/>
</dbReference>
<dbReference type="PANTHER" id="PTHR31861">
    <property type="entry name" value="OS10G0507500 PROTEIN"/>
    <property type="match status" value="1"/>
</dbReference>
<evidence type="ECO:0000259" key="1">
    <source>
        <dbReference type="Pfam" id="PF04510"/>
    </source>
</evidence>
<dbReference type="AlphaFoldDB" id="A0AAU9T5H7"/>
<dbReference type="Pfam" id="PF04510">
    <property type="entry name" value="DUF577"/>
    <property type="match status" value="2"/>
</dbReference>
<dbReference type="InterPro" id="IPR007598">
    <property type="entry name" value="DUF577"/>
</dbReference>
<protein>
    <recommendedName>
        <fullName evidence="1">DUF577 domain-containing protein</fullName>
    </recommendedName>
</protein>
<name>A0AAU9T5H7_THLAR</name>
<evidence type="ECO:0000313" key="3">
    <source>
        <dbReference type="Proteomes" id="UP000836841"/>
    </source>
</evidence>
<feature type="domain" description="DUF577" evidence="1">
    <location>
        <begin position="379"/>
        <end position="555"/>
    </location>
</feature>
<gene>
    <name evidence="2" type="ORF">TAV2_LOCUS24274</name>
</gene>
<dbReference type="Proteomes" id="UP000836841">
    <property type="component" value="Chromosome 7"/>
</dbReference>
<reference evidence="2 3" key="1">
    <citation type="submission" date="2022-03" db="EMBL/GenBank/DDBJ databases">
        <authorList>
            <person name="Nunn A."/>
            <person name="Chopra R."/>
            <person name="Nunn A."/>
            <person name="Contreras Garrido A."/>
        </authorList>
    </citation>
    <scope>NUCLEOTIDE SEQUENCE [LARGE SCALE GENOMIC DNA]</scope>
</reference>
<dbReference type="InterPro" id="IPR016024">
    <property type="entry name" value="ARM-type_fold"/>
</dbReference>
<accession>A0AAU9T5H7</accession>
<evidence type="ECO:0000313" key="2">
    <source>
        <dbReference type="EMBL" id="CAH2078969.1"/>
    </source>
</evidence>
<keyword evidence="3" id="KW-1185">Reference proteome</keyword>
<dbReference type="EMBL" id="OU466863">
    <property type="protein sequence ID" value="CAH2078969.1"/>
    <property type="molecule type" value="Genomic_DNA"/>
</dbReference>